<accession>A0A6L6N6A4</accession>
<gene>
    <name evidence="2" type="ORF">GMD42_07810</name>
</gene>
<dbReference type="Pfam" id="PF06986">
    <property type="entry name" value="F_T4SS_TraN"/>
    <property type="match status" value="3"/>
</dbReference>
<proteinExistence type="predicted"/>
<evidence type="ECO:0000313" key="3">
    <source>
        <dbReference type="Proteomes" id="UP000462362"/>
    </source>
</evidence>
<dbReference type="Proteomes" id="UP000462362">
    <property type="component" value="Unassembled WGS sequence"/>
</dbReference>
<dbReference type="EMBL" id="WNCL01000021">
    <property type="protein sequence ID" value="MTU43529.1"/>
    <property type="molecule type" value="Genomic_DNA"/>
</dbReference>
<evidence type="ECO:0000313" key="2">
    <source>
        <dbReference type="EMBL" id="MTU43529.1"/>
    </source>
</evidence>
<protein>
    <submittedName>
        <fullName evidence="2">Conjugal transfer protein TraN</fullName>
    </submittedName>
</protein>
<organism evidence="2 3">
    <name type="scientific">Parasutterella excrementihominis</name>
    <dbReference type="NCBI Taxonomy" id="487175"/>
    <lineage>
        <taxon>Bacteria</taxon>
        <taxon>Pseudomonadati</taxon>
        <taxon>Pseudomonadota</taxon>
        <taxon>Betaproteobacteria</taxon>
        <taxon>Burkholderiales</taxon>
        <taxon>Sutterellaceae</taxon>
        <taxon>Parasutterella</taxon>
    </lineage>
</organism>
<feature type="compositionally biased region" description="Polar residues" evidence="1">
    <location>
        <begin position="665"/>
        <end position="676"/>
    </location>
</feature>
<comment type="caution">
    <text evidence="2">The sequence shown here is derived from an EMBL/GenBank/DDBJ whole genome shotgun (WGS) entry which is preliminary data.</text>
</comment>
<name>A0A6L6N6A4_9BURK</name>
<reference evidence="2 3" key="1">
    <citation type="journal article" date="2019" name="Nat. Med.">
        <title>A library of human gut bacterial isolates paired with longitudinal multiomics data enables mechanistic microbiome research.</title>
        <authorList>
            <person name="Poyet M."/>
            <person name="Groussin M."/>
            <person name="Gibbons S.M."/>
            <person name="Avila-Pacheco J."/>
            <person name="Jiang X."/>
            <person name="Kearney S.M."/>
            <person name="Perrotta A.R."/>
            <person name="Berdy B."/>
            <person name="Zhao S."/>
            <person name="Lieberman T.D."/>
            <person name="Swanson P.K."/>
            <person name="Smith M."/>
            <person name="Roesemann S."/>
            <person name="Alexander J.E."/>
            <person name="Rich S.A."/>
            <person name="Livny J."/>
            <person name="Vlamakis H."/>
            <person name="Clish C."/>
            <person name="Bullock K."/>
            <person name="Deik A."/>
            <person name="Scott J."/>
            <person name="Pierce K.A."/>
            <person name="Xavier R.J."/>
            <person name="Alm E.J."/>
        </authorList>
    </citation>
    <scope>NUCLEOTIDE SEQUENCE [LARGE SCALE GENOMIC DNA]</scope>
    <source>
        <strain evidence="2 3">BIOML-A2</strain>
    </source>
</reference>
<evidence type="ECO:0000256" key="1">
    <source>
        <dbReference type="SAM" id="MobiDB-lite"/>
    </source>
</evidence>
<dbReference type="AlphaFoldDB" id="A0A6L6N6A4"/>
<sequence>MSWNSTYICSEEAKETENIEILDSSHTVISGTDTTTCSSFLDNPDCYIAEEKCIEGPETRIINGVAVYKECWKKELAFACAAPGASNSCQILASKGCQPIGEKVCERVGADGSCAQYSQKFHCVNTDPIEGDDITPEGTPAKPGFDLLACKTATEGMTCKASGYSCMQTNDKGECIQRKYIYNCTKSLNENACEALEKLPECEIRKSTCIERDGPKCLAYKKEIFCKGDSEISAPGADIIDSNIVIGSIEPSDTCLPLKDNPACTVLRTECVEGPAEKIINGVPVYKDCWKYEYIYVCGASGNGSEETKNDCGKFEADKDCVKVSSECIAVDDEGKCLTTAHTYRCVEKEGSVVTETICRPAECLDGICDGSGDPADSDFSKVITMLETARQGAFYGDYDNGRFFNGEVDECSKKVLGFSCCDTKVKAGTANSSAFGKAMSFAGDVTVETVKYIGSPYVYDVLSASDATSGILNMLYGDATSGIYNPSLSFYGFGMTLQGGQMYFTFDPTSFAMSVAVQIALDYLQCEPKEQTLMLKKGQKLCHYVGTYCSKKVVTCVERKESYCCYNSPLARILQEQGRPQLGKGWGSAQNPQCEGFTQDELERLDFDAMDLSEFEALIVQKNELDSAAAKDRGTAHTKNLVDKDLGAYVPPSVGSSHVVDPSFTGTPTAPNRPSSPKAPSKNLKN</sequence>
<feature type="region of interest" description="Disordered" evidence="1">
    <location>
        <begin position="653"/>
        <end position="687"/>
    </location>
</feature>
<dbReference type="InterPro" id="IPR014121">
    <property type="entry name" value="TraN_Ftype"/>
</dbReference>